<feature type="signal peptide" evidence="2">
    <location>
        <begin position="1"/>
        <end position="20"/>
    </location>
</feature>
<feature type="chain" id="PRO_5005894012" evidence="2">
    <location>
        <begin position="21"/>
        <end position="176"/>
    </location>
</feature>
<evidence type="ECO:0000256" key="2">
    <source>
        <dbReference type="SAM" id="SignalP"/>
    </source>
</evidence>
<dbReference type="Proteomes" id="UP000046392">
    <property type="component" value="Unplaced"/>
</dbReference>
<evidence type="ECO:0000313" key="3">
    <source>
        <dbReference type="Proteomes" id="UP000046392"/>
    </source>
</evidence>
<dbReference type="AlphaFoldDB" id="A0A0N5B9S7"/>
<keyword evidence="3" id="KW-1185">Reference proteome</keyword>
<evidence type="ECO:0000313" key="4">
    <source>
        <dbReference type="WBParaSite" id="SPAL_0000279700.1"/>
    </source>
</evidence>
<protein>
    <submittedName>
        <fullName evidence="4">DUF148 domain-containing protein</fullName>
    </submittedName>
</protein>
<accession>A0A0N5B9S7</accession>
<name>A0A0N5B9S7_STREA</name>
<organism evidence="3 4">
    <name type="scientific">Strongyloides papillosus</name>
    <name type="common">Intestinal threadworm</name>
    <dbReference type="NCBI Taxonomy" id="174720"/>
    <lineage>
        <taxon>Eukaryota</taxon>
        <taxon>Metazoa</taxon>
        <taxon>Ecdysozoa</taxon>
        <taxon>Nematoda</taxon>
        <taxon>Chromadorea</taxon>
        <taxon>Rhabditida</taxon>
        <taxon>Tylenchina</taxon>
        <taxon>Panagrolaimomorpha</taxon>
        <taxon>Strongyloidoidea</taxon>
        <taxon>Strongyloididae</taxon>
        <taxon>Strongyloides</taxon>
    </lineage>
</organism>
<dbReference type="WBParaSite" id="SPAL_0000279700.1">
    <property type="protein sequence ID" value="SPAL_0000279700.1"/>
    <property type="gene ID" value="SPAL_0000279700"/>
</dbReference>
<keyword evidence="2" id="KW-0732">Signal</keyword>
<feature type="region of interest" description="Disordered" evidence="1">
    <location>
        <begin position="25"/>
        <end position="44"/>
    </location>
</feature>
<evidence type="ECO:0000256" key="1">
    <source>
        <dbReference type="SAM" id="MobiDB-lite"/>
    </source>
</evidence>
<proteinExistence type="predicted"/>
<sequence>MHFIKYLTIFFLLAVQYSFQDTSSSESSLSSSEENELEFAKSQEMPLPNDVTLVNDVKPKKSLVKKLKDNVKKQKESVKSALKSKLDKANIKKGLEKTKEKVSDTFEKGTKTLEKAFGKMKKGLNTLLKKKNSGKSDSSENDIRKKRSIVGKVINGFKNVASKGTKKVKEALRKLF</sequence>
<reference evidence="4" key="1">
    <citation type="submission" date="2017-02" db="UniProtKB">
        <authorList>
            <consortium name="WormBaseParasite"/>
        </authorList>
    </citation>
    <scope>IDENTIFICATION</scope>
</reference>